<proteinExistence type="inferred from homology"/>
<evidence type="ECO:0000313" key="11">
    <source>
        <dbReference type="EMBL" id="GAA4701322.1"/>
    </source>
</evidence>
<evidence type="ECO:0000259" key="10">
    <source>
        <dbReference type="PROSITE" id="PS50943"/>
    </source>
</evidence>
<protein>
    <recommendedName>
        <fullName evidence="10">HTH cro/C1-type domain-containing protein</fullName>
    </recommendedName>
</protein>
<keyword evidence="7" id="KW-0067">ATP-binding</keyword>
<dbReference type="InterPro" id="IPR002934">
    <property type="entry name" value="Polymerase_NTP_transf_dom"/>
</dbReference>
<dbReference type="CDD" id="cd00093">
    <property type="entry name" value="HTH_XRE"/>
    <property type="match status" value="1"/>
</dbReference>
<comment type="cofactor">
    <cofactor evidence="1">
        <name>Mg(2+)</name>
        <dbReference type="ChEBI" id="CHEBI:18420"/>
    </cofactor>
</comment>
<evidence type="ECO:0000256" key="2">
    <source>
        <dbReference type="ARBA" id="ARBA00022649"/>
    </source>
</evidence>
<dbReference type="Pfam" id="PF01909">
    <property type="entry name" value="NTP_transf_2"/>
    <property type="match status" value="1"/>
</dbReference>
<dbReference type="Proteomes" id="UP001501446">
    <property type="component" value="Unassembled WGS sequence"/>
</dbReference>
<dbReference type="EMBL" id="BAABLN010000031">
    <property type="protein sequence ID" value="GAA4701322.1"/>
    <property type="molecule type" value="Genomic_DNA"/>
</dbReference>
<evidence type="ECO:0000256" key="3">
    <source>
        <dbReference type="ARBA" id="ARBA00022679"/>
    </source>
</evidence>
<reference evidence="12" key="1">
    <citation type="journal article" date="2019" name="Int. J. Syst. Evol. Microbiol.">
        <title>The Global Catalogue of Microorganisms (GCM) 10K type strain sequencing project: providing services to taxonomists for standard genome sequencing and annotation.</title>
        <authorList>
            <consortium name="The Broad Institute Genomics Platform"/>
            <consortium name="The Broad Institute Genome Sequencing Center for Infectious Disease"/>
            <person name="Wu L."/>
            <person name="Ma J."/>
        </authorList>
    </citation>
    <scope>NUCLEOTIDE SEQUENCE [LARGE SCALE GENOMIC DNA]</scope>
    <source>
        <strain evidence="12">JCM 18958</strain>
    </source>
</reference>
<dbReference type="InterPro" id="IPR010982">
    <property type="entry name" value="Lambda_DNA-bd_dom_sf"/>
</dbReference>
<evidence type="ECO:0000256" key="4">
    <source>
        <dbReference type="ARBA" id="ARBA00022695"/>
    </source>
</evidence>
<accession>A0ABP8X7P7</accession>
<organism evidence="11 12">
    <name type="scientific">Kocuria gwangalliensis</name>
    <dbReference type="NCBI Taxonomy" id="501592"/>
    <lineage>
        <taxon>Bacteria</taxon>
        <taxon>Bacillati</taxon>
        <taxon>Actinomycetota</taxon>
        <taxon>Actinomycetes</taxon>
        <taxon>Micrococcales</taxon>
        <taxon>Micrococcaceae</taxon>
        <taxon>Kocuria</taxon>
    </lineage>
</organism>
<comment type="similarity">
    <text evidence="9">Belongs to the MntA antitoxin family.</text>
</comment>
<dbReference type="PANTHER" id="PTHR33571:SF12">
    <property type="entry name" value="BSL3053 PROTEIN"/>
    <property type="match status" value="1"/>
</dbReference>
<evidence type="ECO:0000256" key="8">
    <source>
        <dbReference type="ARBA" id="ARBA00022842"/>
    </source>
</evidence>
<dbReference type="InterPro" id="IPR001387">
    <property type="entry name" value="Cro/C1-type_HTH"/>
</dbReference>
<keyword evidence="4" id="KW-0548">Nucleotidyltransferase</keyword>
<keyword evidence="12" id="KW-1185">Reference proteome</keyword>
<dbReference type="InterPro" id="IPR043519">
    <property type="entry name" value="NT_sf"/>
</dbReference>
<evidence type="ECO:0000256" key="6">
    <source>
        <dbReference type="ARBA" id="ARBA00022741"/>
    </source>
</evidence>
<dbReference type="InterPro" id="IPR052038">
    <property type="entry name" value="Type-VII_TA_antitoxin"/>
</dbReference>
<feature type="domain" description="HTH cro/C1-type" evidence="10">
    <location>
        <begin position="5"/>
        <end position="60"/>
    </location>
</feature>
<dbReference type="SUPFAM" id="SSF81301">
    <property type="entry name" value="Nucleotidyltransferase"/>
    <property type="match status" value="1"/>
</dbReference>
<keyword evidence="8" id="KW-0460">Magnesium</keyword>
<keyword evidence="5" id="KW-0479">Metal-binding</keyword>
<evidence type="ECO:0000256" key="7">
    <source>
        <dbReference type="ARBA" id="ARBA00022840"/>
    </source>
</evidence>
<evidence type="ECO:0000256" key="9">
    <source>
        <dbReference type="ARBA" id="ARBA00038276"/>
    </source>
</evidence>
<dbReference type="PROSITE" id="PS50943">
    <property type="entry name" value="HTH_CROC1"/>
    <property type="match status" value="1"/>
</dbReference>
<name>A0ABP8X7P7_9MICC</name>
<keyword evidence="6" id="KW-0547">Nucleotide-binding</keyword>
<dbReference type="CDD" id="cd05403">
    <property type="entry name" value="NT_KNTase_like"/>
    <property type="match status" value="1"/>
</dbReference>
<gene>
    <name evidence="11" type="ORF">GCM10025781_19630</name>
</gene>
<dbReference type="Pfam" id="PF01381">
    <property type="entry name" value="HTH_3"/>
    <property type="match status" value="1"/>
</dbReference>
<evidence type="ECO:0000313" key="12">
    <source>
        <dbReference type="Proteomes" id="UP001501446"/>
    </source>
</evidence>
<dbReference type="Gene3D" id="3.30.460.10">
    <property type="entry name" value="Beta Polymerase, domain 2"/>
    <property type="match status" value="1"/>
</dbReference>
<dbReference type="SMART" id="SM00530">
    <property type="entry name" value="HTH_XRE"/>
    <property type="match status" value="1"/>
</dbReference>
<keyword evidence="3" id="KW-0808">Transferase</keyword>
<dbReference type="Gene3D" id="1.10.260.40">
    <property type="entry name" value="lambda repressor-like DNA-binding domains"/>
    <property type="match status" value="1"/>
</dbReference>
<dbReference type="SUPFAM" id="SSF47413">
    <property type="entry name" value="lambda repressor-like DNA-binding domains"/>
    <property type="match status" value="1"/>
</dbReference>
<evidence type="ECO:0000256" key="5">
    <source>
        <dbReference type="ARBA" id="ARBA00022723"/>
    </source>
</evidence>
<dbReference type="PANTHER" id="PTHR33571">
    <property type="entry name" value="SSL8005 PROTEIN"/>
    <property type="match status" value="1"/>
</dbReference>
<evidence type="ECO:0000256" key="1">
    <source>
        <dbReference type="ARBA" id="ARBA00001946"/>
    </source>
</evidence>
<keyword evidence="2" id="KW-1277">Toxin-antitoxin system</keyword>
<sequence length="147" mass="15344">MVNQVRELREAAGLSQAELARRSGVAQPNIAAYESGRRRASTQMFQRLRAATRSLPHDALAAHKHELVNLAGNYGLSNIRVFGSAARGTDGPDSDLDILVSRSAGVGLLAIAAFAAEASELLGVEVDVVTDGGLSADHEILSAAIAI</sequence>
<comment type="caution">
    <text evidence="11">The sequence shown here is derived from an EMBL/GenBank/DDBJ whole genome shotgun (WGS) entry which is preliminary data.</text>
</comment>